<feature type="region of interest" description="Disordered" evidence="5">
    <location>
        <begin position="78"/>
        <end position="101"/>
    </location>
</feature>
<dbReference type="InterPro" id="IPR016130">
    <property type="entry name" value="Tyr_Pase_AS"/>
</dbReference>
<reference evidence="8 9" key="1">
    <citation type="submission" date="2018-10" db="EMBL/GenBank/DDBJ databases">
        <title>Complete genome sequence of Malassezia restricta CBS 7877.</title>
        <authorList>
            <person name="Morand S.C."/>
            <person name="Bertignac M."/>
            <person name="Iltis A."/>
            <person name="Kolder I."/>
            <person name="Pirovano W."/>
            <person name="Jourdain R."/>
            <person name="Clavaud C."/>
        </authorList>
    </citation>
    <scope>NUCLEOTIDE SEQUENCE [LARGE SCALE GENOMIC DNA]</scope>
    <source>
        <strain evidence="8 9">CBS 7877</strain>
    </source>
</reference>
<evidence type="ECO:0000256" key="2">
    <source>
        <dbReference type="ARBA" id="ARBA00013064"/>
    </source>
</evidence>
<dbReference type="EMBL" id="CP033151">
    <property type="protein sequence ID" value="AYO43511.1"/>
    <property type="molecule type" value="Genomic_DNA"/>
</dbReference>
<dbReference type="Pfam" id="PF00782">
    <property type="entry name" value="DSPc"/>
    <property type="match status" value="1"/>
</dbReference>
<evidence type="ECO:0000256" key="3">
    <source>
        <dbReference type="ARBA" id="ARBA00022801"/>
    </source>
</evidence>
<comment type="similarity">
    <text evidence="1">Belongs to the protein-tyrosine phosphatase family. Non-receptor class dual specificity subfamily.</text>
</comment>
<dbReference type="Proteomes" id="UP000269793">
    <property type="component" value="Chromosome IV"/>
</dbReference>
<dbReference type="Gene3D" id="3.40.250.10">
    <property type="entry name" value="Rhodanese-like domain"/>
    <property type="match status" value="1"/>
</dbReference>
<accession>A0A3G2S5W0</accession>
<dbReference type="InterPro" id="IPR029021">
    <property type="entry name" value="Prot-tyrosine_phosphatase-like"/>
</dbReference>
<dbReference type="PROSITE" id="PS50054">
    <property type="entry name" value="TYR_PHOSPHATASE_DUAL"/>
    <property type="match status" value="1"/>
</dbReference>
<dbReference type="AlphaFoldDB" id="A0A3G2S5W0"/>
<protein>
    <recommendedName>
        <fullName evidence="2">protein-tyrosine-phosphatase</fullName>
        <ecNumber evidence="2">3.1.3.48</ecNumber>
    </recommendedName>
</protein>
<evidence type="ECO:0000256" key="4">
    <source>
        <dbReference type="ARBA" id="ARBA00022912"/>
    </source>
</evidence>
<dbReference type="InterPro" id="IPR020422">
    <property type="entry name" value="TYR_PHOSPHATASE_DUAL_dom"/>
</dbReference>
<dbReference type="InterPro" id="IPR036873">
    <property type="entry name" value="Rhodanese-like_dom_sf"/>
</dbReference>
<dbReference type="GO" id="GO:0004725">
    <property type="term" value="F:protein tyrosine phosphatase activity"/>
    <property type="evidence" value="ECO:0007669"/>
    <property type="project" value="UniProtKB-EC"/>
</dbReference>
<feature type="region of interest" description="Disordered" evidence="5">
    <location>
        <begin position="325"/>
        <end position="361"/>
    </location>
</feature>
<dbReference type="STRING" id="425264.A0A3G2S5W0"/>
<evidence type="ECO:0000313" key="9">
    <source>
        <dbReference type="Proteomes" id="UP000269793"/>
    </source>
</evidence>
<dbReference type="SUPFAM" id="SSF52799">
    <property type="entry name" value="(Phosphotyrosine protein) phosphatases II"/>
    <property type="match status" value="1"/>
</dbReference>
<dbReference type="EC" id="3.1.3.48" evidence="2"/>
<dbReference type="CDD" id="cd14498">
    <property type="entry name" value="DSP"/>
    <property type="match status" value="1"/>
</dbReference>
<dbReference type="PROSITE" id="PS50056">
    <property type="entry name" value="TYR_PHOSPHATASE_2"/>
    <property type="match status" value="1"/>
</dbReference>
<dbReference type="PANTHER" id="PTHR10159">
    <property type="entry name" value="DUAL SPECIFICITY PROTEIN PHOSPHATASE"/>
    <property type="match status" value="1"/>
</dbReference>
<feature type="compositionally biased region" description="Polar residues" evidence="5">
    <location>
        <begin position="341"/>
        <end position="357"/>
    </location>
</feature>
<dbReference type="InterPro" id="IPR000387">
    <property type="entry name" value="Tyr_Pase_dom"/>
</dbReference>
<evidence type="ECO:0000259" key="6">
    <source>
        <dbReference type="PROSITE" id="PS50054"/>
    </source>
</evidence>
<dbReference type="SUPFAM" id="SSF52821">
    <property type="entry name" value="Rhodanese/Cell cycle control phosphatase"/>
    <property type="match status" value="1"/>
</dbReference>
<dbReference type="Gene3D" id="3.90.190.10">
    <property type="entry name" value="Protein tyrosine phosphatase superfamily"/>
    <property type="match status" value="1"/>
</dbReference>
<dbReference type="SMART" id="SM00195">
    <property type="entry name" value="DSPc"/>
    <property type="match status" value="1"/>
</dbReference>
<dbReference type="GO" id="GO:0005737">
    <property type="term" value="C:cytoplasm"/>
    <property type="evidence" value="ECO:0007669"/>
    <property type="project" value="TreeGrafter"/>
</dbReference>
<dbReference type="OrthoDB" id="273181at2759"/>
<evidence type="ECO:0000256" key="1">
    <source>
        <dbReference type="ARBA" id="ARBA00008601"/>
    </source>
</evidence>
<evidence type="ECO:0000313" key="8">
    <source>
        <dbReference type="EMBL" id="AYO43511.1"/>
    </source>
</evidence>
<evidence type="ECO:0000259" key="7">
    <source>
        <dbReference type="PROSITE" id="PS50056"/>
    </source>
</evidence>
<dbReference type="GO" id="GO:0043409">
    <property type="term" value="P:negative regulation of MAPK cascade"/>
    <property type="evidence" value="ECO:0007669"/>
    <property type="project" value="TreeGrafter"/>
</dbReference>
<gene>
    <name evidence="8" type="primary">DUSP4</name>
    <name evidence="8" type="ORF">DNF11_2561</name>
</gene>
<feature type="domain" description="Tyrosine specific protein phosphatases" evidence="7">
    <location>
        <begin position="473"/>
        <end position="531"/>
    </location>
</feature>
<keyword evidence="3 8" id="KW-0378">Hydrolase</keyword>
<dbReference type="VEuPathDB" id="FungiDB:DNF11_2561"/>
<keyword evidence="9" id="KW-1185">Reference proteome</keyword>
<sequence>MLYQDPPQGVAAIRPDELMERLLCTLRGKRVKRPSPCDACSAYCGRPVPHAAHVPSMHLVHSLPDDAAVTEGPYDPSWVDAPPPAQGHAPEAGGSLSAPSSPVMSARRIQSKAEELTRVPFQSRSTVPVLLLDTRPAHIFQGCMDTSDMLDGSDDVRTGHLKGAINVQIPTLLFRRTQRALTSSPALLDSIDIASYIRSEAGRRKLRSMCWAQELPPVSKAVDPAVLNELIRVFWFMDIVVLYEDRASSFAAYLLLRTIAAIRARASERAPPELTSRRCGLYHVLGGVRGLRENPAWLPFFEVGDSYVEQEDRETAPIEELALPGSGCDARARRPPLPRLNTSVSDVAPAPSQSSGTEGALSRPLTAGLYVMTDRAEPLRDAPRTAREPEEATDFEVSTIVPGQLYLGSHIQTPADARQLEALGIRAVLNTAAELPLSQEDPHSPMSVLRDTSIRDYLHIPMRDVVEAVGVQQQLRDACRFLERMRACGRPTFVHCRAGKSRSATCVMAYLIQTRRWTLKQAYAFVSAQRPRTSPNIGLMAELMHFERAVLGSSLSMCVSPQRGDAPRTPDSVR</sequence>
<keyword evidence="4" id="KW-0904">Protein phosphatase</keyword>
<dbReference type="PROSITE" id="PS00383">
    <property type="entry name" value="TYR_PHOSPHATASE_1"/>
    <property type="match status" value="1"/>
</dbReference>
<proteinExistence type="inferred from homology"/>
<feature type="domain" description="Tyrosine-protein phosphatase" evidence="6">
    <location>
        <begin position="396"/>
        <end position="552"/>
    </location>
</feature>
<organism evidence="8 9">
    <name type="scientific">Malassezia restricta (strain ATCC 96810 / NBRC 103918 / CBS 7877)</name>
    <name type="common">Seborrheic dermatitis infection agent</name>
    <dbReference type="NCBI Taxonomy" id="425264"/>
    <lineage>
        <taxon>Eukaryota</taxon>
        <taxon>Fungi</taxon>
        <taxon>Dikarya</taxon>
        <taxon>Basidiomycota</taxon>
        <taxon>Ustilaginomycotina</taxon>
        <taxon>Malasseziomycetes</taxon>
        <taxon>Malasseziales</taxon>
        <taxon>Malasseziaceae</taxon>
        <taxon>Malassezia</taxon>
    </lineage>
</organism>
<dbReference type="InterPro" id="IPR000340">
    <property type="entry name" value="Dual-sp_phosphatase_cat-dom"/>
</dbReference>
<dbReference type="PANTHER" id="PTHR10159:SF530">
    <property type="entry name" value="DUAL SPECIFICITY PROTEIN PHOSPHATASE DDB_G0271350-RELATED"/>
    <property type="match status" value="1"/>
</dbReference>
<name>A0A3G2S5W0_MALR7</name>
<evidence type="ECO:0000256" key="5">
    <source>
        <dbReference type="SAM" id="MobiDB-lite"/>
    </source>
</evidence>